<protein>
    <submittedName>
        <fullName evidence="1">Uncharacterized protein</fullName>
    </submittedName>
</protein>
<dbReference type="Proteomes" id="UP001060085">
    <property type="component" value="Linkage Group LG07"/>
</dbReference>
<evidence type="ECO:0000313" key="2">
    <source>
        <dbReference type="Proteomes" id="UP001060085"/>
    </source>
</evidence>
<reference evidence="2" key="1">
    <citation type="journal article" date="2023" name="Nat. Plants">
        <title>Single-cell RNA sequencing provides a high-resolution roadmap for understanding the multicellular compartmentation of specialized metabolism.</title>
        <authorList>
            <person name="Sun S."/>
            <person name="Shen X."/>
            <person name="Li Y."/>
            <person name="Li Y."/>
            <person name="Wang S."/>
            <person name="Li R."/>
            <person name="Zhang H."/>
            <person name="Shen G."/>
            <person name="Guo B."/>
            <person name="Wei J."/>
            <person name="Xu J."/>
            <person name="St-Pierre B."/>
            <person name="Chen S."/>
            <person name="Sun C."/>
        </authorList>
    </citation>
    <scope>NUCLEOTIDE SEQUENCE [LARGE SCALE GENOMIC DNA]</scope>
</reference>
<gene>
    <name evidence="1" type="ORF">M9H77_32467</name>
</gene>
<accession>A0ACC0A4W9</accession>
<comment type="caution">
    <text evidence="1">The sequence shown here is derived from an EMBL/GenBank/DDBJ whole genome shotgun (WGS) entry which is preliminary data.</text>
</comment>
<proteinExistence type="predicted"/>
<keyword evidence="2" id="KW-1185">Reference proteome</keyword>
<name>A0ACC0A4W9_CATRO</name>
<sequence length="150" mass="16804">MVPSIELLIVSRLIVLRGGVGEHVPPICYVSLSNDKKPHTSVLAYLAGETVRHDITYLTHYYSLYTNKVGGRPPTSEMANETDDTPIAYWAQAPNPRPLGRHLSWLTRSTATAIVPYTTAMAQALQNKDKTKTIVITFYERMRKSNVPTF</sequence>
<dbReference type="EMBL" id="CM044707">
    <property type="protein sequence ID" value="KAI5655280.1"/>
    <property type="molecule type" value="Genomic_DNA"/>
</dbReference>
<organism evidence="1 2">
    <name type="scientific">Catharanthus roseus</name>
    <name type="common">Madagascar periwinkle</name>
    <name type="synonym">Vinca rosea</name>
    <dbReference type="NCBI Taxonomy" id="4058"/>
    <lineage>
        <taxon>Eukaryota</taxon>
        <taxon>Viridiplantae</taxon>
        <taxon>Streptophyta</taxon>
        <taxon>Embryophyta</taxon>
        <taxon>Tracheophyta</taxon>
        <taxon>Spermatophyta</taxon>
        <taxon>Magnoliopsida</taxon>
        <taxon>eudicotyledons</taxon>
        <taxon>Gunneridae</taxon>
        <taxon>Pentapetalae</taxon>
        <taxon>asterids</taxon>
        <taxon>lamiids</taxon>
        <taxon>Gentianales</taxon>
        <taxon>Apocynaceae</taxon>
        <taxon>Rauvolfioideae</taxon>
        <taxon>Vinceae</taxon>
        <taxon>Catharanthinae</taxon>
        <taxon>Catharanthus</taxon>
    </lineage>
</organism>
<evidence type="ECO:0000313" key="1">
    <source>
        <dbReference type="EMBL" id="KAI5655280.1"/>
    </source>
</evidence>